<sequence length="527" mass="59834">MNPLFSFQICFLLFAVLYFVSYFIITRYKRRSDDHEDEDAIVNRISLYLCTFTLAVSAGAVLLLPFSIVSNEILLSFPKNYYIQWLNGSLIHGLWNLVSLFSNLCLFMLMPFAYFFLESEGFAGSKKGIKARVLETFVMLILLGLLILGIVWVASALIDNDAASMESLYDLWEFYLPYLYSCISLMGGLLLLLCTPVGLSRMFTVMGQLLVKPSILEDLDEQIYCIHLQEEALQRRLNDDTKIGGVANTVAAAKAIQNDLDKIQNWADTWQMTFNREKWVTSHFQYNPVDLQQELDSVRSMKNKLERRKKASAWEKNLVYPVVMLILLAGTTISVLLVVFNILYLLVDETAMPRGSKERGIGSASLSTFGFVGAALEIVLIFYLMVSSVVGFYSLRVFEELTPRKDDTTMTTIIGCCVSILVLSSALPVMSRTLGITRFDLLGDFGRFNWLGNFYIVLSYNILFAVVTTLCLVRKFTSAVREELLKALGKALWYSLLYLITLTQRFGWSHRIVKSSSNRFCLLLILI</sequence>
<proteinExistence type="inferred from homology"/>
<dbReference type="InterPro" id="IPR006876">
    <property type="entry name" value="LMBR1-like_membr_prot"/>
</dbReference>
<feature type="non-terminal residue" evidence="3">
    <location>
        <position position="527"/>
    </location>
</feature>
<keyword evidence="2" id="KW-1133">Transmembrane helix</keyword>
<dbReference type="InterPro" id="IPR008075">
    <property type="entry name" value="LIMR"/>
</dbReference>
<keyword evidence="2" id="KW-0812">Transmembrane</keyword>
<organism evidence="3 4">
    <name type="scientific">Polyodon spathula</name>
    <name type="common">North American paddlefish</name>
    <name type="synonym">Squalus spathula</name>
    <dbReference type="NCBI Taxonomy" id="7913"/>
    <lineage>
        <taxon>Eukaryota</taxon>
        <taxon>Metazoa</taxon>
        <taxon>Chordata</taxon>
        <taxon>Craniata</taxon>
        <taxon>Vertebrata</taxon>
        <taxon>Euteleostomi</taxon>
        <taxon>Actinopterygii</taxon>
        <taxon>Chondrostei</taxon>
        <taxon>Acipenseriformes</taxon>
        <taxon>Polyodontidae</taxon>
        <taxon>Polyodon</taxon>
    </lineage>
</organism>
<accession>A0ABS2YQS8</accession>
<dbReference type="PRINTS" id="PR01692">
    <property type="entry name" value="LIPOCALINIMR"/>
</dbReference>
<feature type="transmembrane region" description="Helical" evidence="2">
    <location>
        <begin position="410"/>
        <end position="430"/>
    </location>
</feature>
<feature type="transmembrane region" description="Helical" evidence="2">
    <location>
        <begin position="318"/>
        <end position="346"/>
    </location>
</feature>
<evidence type="ECO:0000313" key="4">
    <source>
        <dbReference type="Proteomes" id="UP001166093"/>
    </source>
</evidence>
<comment type="caution">
    <text evidence="3">The sequence shown here is derived from an EMBL/GenBank/DDBJ whole genome shotgun (WGS) entry which is preliminary data.</text>
</comment>
<feature type="transmembrane region" description="Helical" evidence="2">
    <location>
        <begin position="137"/>
        <end position="158"/>
    </location>
</feature>
<gene>
    <name evidence="3" type="primary">Lmbr1</name>
    <name evidence="3" type="ORF">GTO93_0018249</name>
</gene>
<dbReference type="EMBL" id="JAAWVQ010179171">
    <property type="protein sequence ID" value="MBN3288839.1"/>
    <property type="molecule type" value="Genomic_DNA"/>
</dbReference>
<feature type="transmembrane region" description="Helical" evidence="2">
    <location>
        <begin position="45"/>
        <end position="68"/>
    </location>
</feature>
<reference evidence="3" key="1">
    <citation type="journal article" date="2021" name="Cell">
        <title>Tracing the genetic footprints of vertebrate landing in non-teleost ray-finned fishes.</title>
        <authorList>
            <person name="Bi X."/>
            <person name="Wang K."/>
            <person name="Yang L."/>
            <person name="Pan H."/>
            <person name="Jiang H."/>
            <person name="Wei Q."/>
            <person name="Fang M."/>
            <person name="Yu H."/>
            <person name="Zhu C."/>
            <person name="Cai Y."/>
            <person name="He Y."/>
            <person name="Gan X."/>
            <person name="Zeng H."/>
            <person name="Yu D."/>
            <person name="Zhu Y."/>
            <person name="Jiang H."/>
            <person name="Qiu Q."/>
            <person name="Yang H."/>
            <person name="Zhang Y.E."/>
            <person name="Wang W."/>
            <person name="Zhu M."/>
            <person name="He S."/>
            <person name="Zhang G."/>
        </authorList>
    </citation>
    <scope>NUCLEOTIDE SEQUENCE</scope>
    <source>
        <strain evidence="3">Pddl_001</strain>
    </source>
</reference>
<feature type="transmembrane region" description="Helical" evidence="2">
    <location>
        <begin position="94"/>
        <end position="117"/>
    </location>
</feature>
<comment type="similarity">
    <text evidence="1">Belongs to the LIMR family.</text>
</comment>
<feature type="non-terminal residue" evidence="3">
    <location>
        <position position="1"/>
    </location>
</feature>
<evidence type="ECO:0000256" key="1">
    <source>
        <dbReference type="ARBA" id="ARBA00010487"/>
    </source>
</evidence>
<protein>
    <submittedName>
        <fullName evidence="3">LMBR1 protein</fullName>
    </submittedName>
</protein>
<feature type="transmembrane region" description="Helical" evidence="2">
    <location>
        <begin position="450"/>
        <end position="473"/>
    </location>
</feature>
<keyword evidence="2" id="KW-0472">Membrane</keyword>
<dbReference type="PANTHER" id="PTHR12625">
    <property type="entry name" value="LIPOCALIN-1 INTERACTING MEMBRANE RECEPTOR LIMR"/>
    <property type="match status" value="1"/>
</dbReference>
<evidence type="ECO:0000256" key="2">
    <source>
        <dbReference type="SAM" id="Phobius"/>
    </source>
</evidence>
<feature type="transmembrane region" description="Helical" evidence="2">
    <location>
        <begin position="6"/>
        <end position="25"/>
    </location>
</feature>
<name>A0ABS2YQS8_POLSP</name>
<dbReference type="PANTHER" id="PTHR12625:SF1">
    <property type="entry name" value="LIMB REGION 1 PROTEIN HOMOLOG"/>
    <property type="match status" value="1"/>
</dbReference>
<dbReference type="Pfam" id="PF04791">
    <property type="entry name" value="LMBR1"/>
    <property type="match status" value="1"/>
</dbReference>
<feature type="transmembrane region" description="Helical" evidence="2">
    <location>
        <begin position="178"/>
        <end position="199"/>
    </location>
</feature>
<keyword evidence="4" id="KW-1185">Reference proteome</keyword>
<feature type="transmembrane region" description="Helical" evidence="2">
    <location>
        <begin position="366"/>
        <end position="398"/>
    </location>
</feature>
<evidence type="ECO:0000313" key="3">
    <source>
        <dbReference type="EMBL" id="MBN3288839.1"/>
    </source>
</evidence>
<dbReference type="Proteomes" id="UP001166093">
    <property type="component" value="Unassembled WGS sequence"/>
</dbReference>